<evidence type="ECO:0000313" key="3">
    <source>
        <dbReference type="Proteomes" id="UP000572635"/>
    </source>
</evidence>
<comment type="caution">
    <text evidence="2">The sequence shown here is derived from an EMBL/GenBank/DDBJ whole genome shotgun (WGS) entry which is preliminary data.</text>
</comment>
<proteinExistence type="predicted"/>
<accession>A0A7W8VBN9</accession>
<protein>
    <submittedName>
        <fullName evidence="2">Transcriptional regulator</fullName>
    </submittedName>
</protein>
<keyword evidence="3" id="KW-1185">Reference proteome</keyword>
<organism evidence="2 3">
    <name type="scientific">Nocardiopsis composta</name>
    <dbReference type="NCBI Taxonomy" id="157465"/>
    <lineage>
        <taxon>Bacteria</taxon>
        <taxon>Bacillati</taxon>
        <taxon>Actinomycetota</taxon>
        <taxon>Actinomycetes</taxon>
        <taxon>Streptosporangiales</taxon>
        <taxon>Nocardiopsidaceae</taxon>
        <taxon>Nocardiopsis</taxon>
    </lineage>
</organism>
<dbReference type="InterPro" id="IPR012349">
    <property type="entry name" value="Split_barrel_FMN-bd"/>
</dbReference>
<dbReference type="EMBL" id="JACHDB010000001">
    <property type="protein sequence ID" value="MBB5430105.1"/>
    <property type="molecule type" value="Genomic_DNA"/>
</dbReference>
<dbReference type="PANTHER" id="PTHR35802:SF1">
    <property type="entry name" value="PROTEASE SYNTHASE AND SPORULATION PROTEIN PAI 2"/>
    <property type="match status" value="1"/>
</dbReference>
<reference evidence="2 3" key="1">
    <citation type="submission" date="2020-08" db="EMBL/GenBank/DDBJ databases">
        <title>Sequencing the genomes of 1000 actinobacteria strains.</title>
        <authorList>
            <person name="Klenk H.-P."/>
        </authorList>
    </citation>
    <scope>NUCLEOTIDE SEQUENCE [LARGE SCALE GENOMIC DNA]</scope>
    <source>
        <strain evidence="2 3">DSM 44551</strain>
    </source>
</reference>
<dbReference type="PIRSF" id="PIRSF010372">
    <property type="entry name" value="PaiB"/>
    <property type="match status" value="1"/>
</dbReference>
<name>A0A7W8VBN9_9ACTN</name>
<sequence>MYIPKAFAAPEPDAVAELLRNSGAADLVTCTADGFDATPVPFVHDPQPGPHGRLLGHLARNNPQWRAGLDGGAPALAIVRGPDAYVTPTWYASKREHGRTVPTWNYVTAHLHGRLVAHDDAAWTEDAVRRLTELHEAGRAEPWSVDDAPRAFTEGQLRAIVGVELLIERVEAKWKLSQNRSDADRDGVEAGLRTEPAPGARAVADAMARTR</sequence>
<evidence type="ECO:0000256" key="1">
    <source>
        <dbReference type="SAM" id="MobiDB-lite"/>
    </source>
</evidence>
<feature type="region of interest" description="Disordered" evidence="1">
    <location>
        <begin position="178"/>
        <end position="211"/>
    </location>
</feature>
<dbReference type="Proteomes" id="UP000572635">
    <property type="component" value="Unassembled WGS sequence"/>
</dbReference>
<dbReference type="SUPFAM" id="SSF50475">
    <property type="entry name" value="FMN-binding split barrel"/>
    <property type="match status" value="1"/>
</dbReference>
<gene>
    <name evidence="2" type="ORF">HDA36_000189</name>
</gene>
<dbReference type="Gene3D" id="2.30.110.10">
    <property type="entry name" value="Electron Transport, Fmn-binding Protein, Chain A"/>
    <property type="match status" value="1"/>
</dbReference>
<dbReference type="PANTHER" id="PTHR35802">
    <property type="entry name" value="PROTEASE SYNTHASE AND SPORULATION PROTEIN PAI 2"/>
    <property type="match status" value="1"/>
</dbReference>
<dbReference type="AlphaFoldDB" id="A0A7W8VBN9"/>
<dbReference type="RefSeq" id="WP_184387727.1">
    <property type="nucleotide sequence ID" value="NZ_BAAAJD010000024.1"/>
</dbReference>
<dbReference type="InterPro" id="IPR007396">
    <property type="entry name" value="TR_PAI2-type"/>
</dbReference>
<evidence type="ECO:0000313" key="2">
    <source>
        <dbReference type="EMBL" id="MBB5430105.1"/>
    </source>
</evidence>
<dbReference type="Pfam" id="PF04299">
    <property type="entry name" value="FMN_bind_2"/>
    <property type="match status" value="1"/>
</dbReference>